<accession>A0A2P2QW55</accession>
<dbReference type="AlphaFoldDB" id="A0A2P2QW55"/>
<name>A0A2P2QW55_RHIMU</name>
<evidence type="ECO:0000313" key="2">
    <source>
        <dbReference type="EMBL" id="MBX71198.1"/>
    </source>
</evidence>
<reference evidence="2" key="1">
    <citation type="submission" date="2018-02" db="EMBL/GenBank/DDBJ databases">
        <title>Rhizophora mucronata_Transcriptome.</title>
        <authorList>
            <person name="Meera S.P."/>
            <person name="Sreeshan A."/>
            <person name="Augustine A."/>
        </authorList>
    </citation>
    <scope>NUCLEOTIDE SEQUENCE</scope>
    <source>
        <tissue evidence="2">Leaf</tissue>
    </source>
</reference>
<proteinExistence type="predicted"/>
<feature type="transmembrane region" description="Helical" evidence="1">
    <location>
        <begin position="25"/>
        <end position="51"/>
    </location>
</feature>
<dbReference type="EMBL" id="GGEC01090714">
    <property type="protein sequence ID" value="MBX71198.1"/>
    <property type="molecule type" value="Transcribed_RNA"/>
</dbReference>
<keyword evidence="1" id="KW-0472">Membrane</keyword>
<organism evidence="2">
    <name type="scientific">Rhizophora mucronata</name>
    <name type="common">Asiatic mangrove</name>
    <dbReference type="NCBI Taxonomy" id="61149"/>
    <lineage>
        <taxon>Eukaryota</taxon>
        <taxon>Viridiplantae</taxon>
        <taxon>Streptophyta</taxon>
        <taxon>Embryophyta</taxon>
        <taxon>Tracheophyta</taxon>
        <taxon>Spermatophyta</taxon>
        <taxon>Magnoliopsida</taxon>
        <taxon>eudicotyledons</taxon>
        <taxon>Gunneridae</taxon>
        <taxon>Pentapetalae</taxon>
        <taxon>rosids</taxon>
        <taxon>fabids</taxon>
        <taxon>Malpighiales</taxon>
        <taxon>Rhizophoraceae</taxon>
        <taxon>Rhizophora</taxon>
    </lineage>
</organism>
<sequence>MKIKLNLCGQWMNSRLFISHLLRHYLLLFMCNGILSCISFCCVFLFIHFLVLCTDFY</sequence>
<protein>
    <submittedName>
        <fullName evidence="2">Uncharacterized protein</fullName>
    </submittedName>
</protein>
<evidence type="ECO:0000256" key="1">
    <source>
        <dbReference type="SAM" id="Phobius"/>
    </source>
</evidence>
<keyword evidence="1" id="KW-1133">Transmembrane helix</keyword>
<keyword evidence="1" id="KW-0812">Transmembrane</keyword>